<gene>
    <name evidence="3" type="ordered locus">Hlac_0508</name>
</gene>
<keyword evidence="4" id="KW-1185">Reference proteome</keyword>
<dbReference type="EMBL" id="CP001365">
    <property type="protein sequence ID" value="ACM56110.1"/>
    <property type="molecule type" value="Genomic_DNA"/>
</dbReference>
<dbReference type="eggNOG" id="arCOG01114">
    <property type="taxonomic scope" value="Archaea"/>
</dbReference>
<dbReference type="InterPro" id="IPR008279">
    <property type="entry name" value="PEP-util_enz_mobile_dom"/>
</dbReference>
<evidence type="ECO:0000313" key="4">
    <source>
        <dbReference type="Proteomes" id="UP000000740"/>
    </source>
</evidence>
<feature type="domain" description="PEP-utilising enzyme mobile" evidence="1">
    <location>
        <begin position="811"/>
        <end position="881"/>
    </location>
</feature>
<dbReference type="SUPFAM" id="SSF56059">
    <property type="entry name" value="Glutathione synthetase ATP-binding domain-like"/>
    <property type="match status" value="1"/>
</dbReference>
<keyword evidence="3" id="KW-0670">Pyruvate</keyword>
<dbReference type="Gene3D" id="3.30.1490.20">
    <property type="entry name" value="ATP-grasp fold, A domain"/>
    <property type="match status" value="1"/>
</dbReference>
<dbReference type="InterPro" id="IPR036637">
    <property type="entry name" value="Phosphohistidine_dom_sf"/>
</dbReference>
<dbReference type="SUPFAM" id="SSF52009">
    <property type="entry name" value="Phosphohistidine domain"/>
    <property type="match status" value="1"/>
</dbReference>
<dbReference type="Gene3D" id="3.50.30.10">
    <property type="entry name" value="Phosphohistidine domain"/>
    <property type="match status" value="1"/>
</dbReference>
<dbReference type="InterPro" id="IPR051549">
    <property type="entry name" value="PEP_Utilizing_Enz"/>
</dbReference>
<evidence type="ECO:0000313" key="3">
    <source>
        <dbReference type="EMBL" id="ACM56110.1"/>
    </source>
</evidence>
<dbReference type="HOGENOM" id="CLU_005950_0_0_2"/>
<dbReference type="GO" id="GO:0016301">
    <property type="term" value="F:kinase activity"/>
    <property type="evidence" value="ECO:0007669"/>
    <property type="project" value="InterPro"/>
</dbReference>
<dbReference type="Pfam" id="PF00391">
    <property type="entry name" value="PEP-utilizers"/>
    <property type="match status" value="1"/>
</dbReference>
<dbReference type="Gene3D" id="3.30.470.20">
    <property type="entry name" value="ATP-grasp fold, B domain"/>
    <property type="match status" value="1"/>
</dbReference>
<dbReference type="InterPro" id="IPR013815">
    <property type="entry name" value="ATP_grasp_subdomain_1"/>
</dbReference>
<evidence type="ECO:0000259" key="1">
    <source>
        <dbReference type="Pfam" id="PF00391"/>
    </source>
</evidence>
<dbReference type="AlphaFoldDB" id="B9LT45"/>
<name>B9LT45_HALLT</name>
<dbReference type="GO" id="GO:0005524">
    <property type="term" value="F:ATP binding"/>
    <property type="evidence" value="ECO:0007669"/>
    <property type="project" value="InterPro"/>
</dbReference>
<dbReference type="RefSeq" id="WP_012659745.1">
    <property type="nucleotide sequence ID" value="NC_012029.1"/>
</dbReference>
<organism evidence="3 4">
    <name type="scientific">Halorubrum lacusprofundi (strain ATCC 49239 / DSM 5036 / JCM 8891 / ACAM 34)</name>
    <dbReference type="NCBI Taxonomy" id="416348"/>
    <lineage>
        <taxon>Archaea</taxon>
        <taxon>Methanobacteriati</taxon>
        <taxon>Methanobacteriota</taxon>
        <taxon>Stenosarchaea group</taxon>
        <taxon>Halobacteria</taxon>
        <taxon>Halobacteriales</taxon>
        <taxon>Haloferacaceae</taxon>
        <taxon>Halorubrum</taxon>
    </lineage>
</organism>
<accession>B9LT45</accession>
<dbReference type="GeneID" id="7400389"/>
<dbReference type="Pfam" id="PF01326">
    <property type="entry name" value="PPDK_N"/>
    <property type="match status" value="1"/>
</dbReference>
<proteinExistence type="predicted"/>
<dbReference type="PANTHER" id="PTHR43615:SF1">
    <property type="entry name" value="PPDK_N DOMAIN-CONTAINING PROTEIN"/>
    <property type="match status" value="1"/>
</dbReference>
<dbReference type="Proteomes" id="UP000000740">
    <property type="component" value="Chromosome 1"/>
</dbReference>
<dbReference type="PANTHER" id="PTHR43615">
    <property type="entry name" value="PHOSPHOENOLPYRUVATE SYNTHASE-RELATED"/>
    <property type="match status" value="1"/>
</dbReference>
<protein>
    <submittedName>
        <fullName evidence="3">Pyruvate phosphate dikinase PEP/pyruvate-binding</fullName>
    </submittedName>
</protein>
<feature type="domain" description="Pyruvate phosphate dikinase AMP/ATP-binding" evidence="2">
    <location>
        <begin position="23"/>
        <end position="317"/>
    </location>
</feature>
<evidence type="ECO:0000259" key="2">
    <source>
        <dbReference type="Pfam" id="PF01326"/>
    </source>
</evidence>
<reference evidence="3 4" key="1">
    <citation type="journal article" date="2016" name="Stand. Genomic Sci.">
        <title>Complete genome sequence of the Antarctic Halorubrum lacusprofundi type strain ACAM 34.</title>
        <authorList>
            <person name="Anderson I.J."/>
            <person name="DasSarma P."/>
            <person name="Lucas S."/>
            <person name="Copeland A."/>
            <person name="Lapidus A."/>
            <person name="Del Rio T.G."/>
            <person name="Tice H."/>
            <person name="Dalin E."/>
            <person name="Bruce D.C."/>
            <person name="Goodwin L."/>
            <person name="Pitluck S."/>
            <person name="Sims D."/>
            <person name="Brettin T.S."/>
            <person name="Detter J.C."/>
            <person name="Han C.S."/>
            <person name="Larimer F."/>
            <person name="Hauser L."/>
            <person name="Land M."/>
            <person name="Ivanova N."/>
            <person name="Richardson P."/>
            <person name="Cavicchioli R."/>
            <person name="DasSarma S."/>
            <person name="Woese C.R."/>
            <person name="Kyrpides N.C."/>
        </authorList>
    </citation>
    <scope>NUCLEOTIDE SEQUENCE [LARGE SCALE GENOMIC DNA]</scope>
    <source>
        <strain evidence="4">ATCC 49239 / DSM 5036 / JCM 8891 / ACAM 34</strain>
    </source>
</reference>
<dbReference type="KEGG" id="hla:Hlac_0508"/>
<sequence>MTQNPQPHYVRRFDSLGADDLGVAGGKGVNLGVLVDAGLPVPSGFVVTTAAYRTVTDDAEIREAIKQLDSHDSRDSGALATTATEIRSLIRDRPVGEPITRAIADALDGDASTTYAVRSSATAEDLATASFAGQHDTHLGVTADAIVDRVRGCMASLFTDRAVAYRARNGISHTEVEMAVVVQEMVDADAAGVLFTADPETGKRTVATVDATHGLGDTVVAGEVSADHARIARETGAVIEYEVGEKATELRLTQEGTTSRDTQMGRRETRVLTDDQLRALVDVGERIEALFGEPQDIEWALADGEFVVLQSRPITSLVSLPVPRPDDDRLHVYLSLGHGQAMTDPMPPLALDLWETVYGEVMNGFTGSNRVWITRTEGRAYMDITPFLGFRQTREGIVETIAAVSRSAAEGTEQLLAERRGEFDIDMSLATLPALLRTAASVLPILARLFWQGIAPFVRGAAGIDEFVTELNGWAREQAADILADDEPAELVENVFEGFSTEFVSEVSPKSMRVVIGPLAGTVIEWVVPDADATIVEAAARGSEAEVGTRMTLALGNIADIARETPAVEQAILDGRPYEAVCAVDGSEAFVEAFDEFIVEFGHRAVGEFDPSRPRWRDDPSAPLGIVRGNLAGEKPGAHQSRLRERKREAQAAIDELQASAKRGLLGPVRGPLVSHLLRTYRSHIHLRDEPKHAVAHLFAAWHEAIQRAGEHLVLEDALDDPNDVWFLRRGELFSLIEDPDSEVPDIAVRKREHERHGRIDIPPLITSEGEIPRVERTDVDEHTLVGTGVSAGVVEGVARIVVDPAHTTLQSGEILVCPSSDPAWTPLFATAGGLVTEVGGRLTHGALVAREYGLPAVVSVADATEVISDGQRIRVNGDTGTVELLDEQTSDMTEASKTTESG</sequence>
<dbReference type="InterPro" id="IPR002192">
    <property type="entry name" value="PPDK_AMP/ATP-bd"/>
</dbReference>